<dbReference type="GO" id="GO:0005667">
    <property type="term" value="C:transcription regulator complex"/>
    <property type="evidence" value="ECO:0007669"/>
    <property type="project" value="TreeGrafter"/>
</dbReference>
<dbReference type="PANTHER" id="PTHR10005">
    <property type="entry name" value="SKI ONCOGENE-RELATED"/>
    <property type="match status" value="1"/>
</dbReference>
<dbReference type="EMBL" id="KQ424350">
    <property type="protein sequence ID" value="KOF71150.1"/>
    <property type="molecule type" value="Genomic_DNA"/>
</dbReference>
<dbReference type="GO" id="GO:0005634">
    <property type="term" value="C:nucleus"/>
    <property type="evidence" value="ECO:0007669"/>
    <property type="project" value="TreeGrafter"/>
</dbReference>
<protein>
    <recommendedName>
        <fullName evidence="2">c-SKI SMAD4-binding domain-containing protein</fullName>
    </recommendedName>
</protein>
<feature type="domain" description="c-SKI SMAD4-binding" evidence="2">
    <location>
        <begin position="20"/>
        <end position="112"/>
    </location>
</feature>
<dbReference type="SMART" id="SM01046">
    <property type="entry name" value="c-SKI_SMAD_bind"/>
    <property type="match status" value="1"/>
</dbReference>
<dbReference type="GO" id="GO:0005737">
    <property type="term" value="C:cytoplasm"/>
    <property type="evidence" value="ECO:0007669"/>
    <property type="project" value="TreeGrafter"/>
</dbReference>
<reference evidence="3" key="1">
    <citation type="submission" date="2015-07" db="EMBL/GenBank/DDBJ databases">
        <title>MeaNS - Measles Nucleotide Surveillance Program.</title>
        <authorList>
            <person name="Tran T."/>
            <person name="Druce J."/>
        </authorList>
    </citation>
    <scope>NUCLEOTIDE SEQUENCE</scope>
    <source>
        <strain evidence="3">UCB-OBI-ISO-001</strain>
        <tissue evidence="3">Gonad</tissue>
    </source>
</reference>
<dbReference type="Gene3D" id="3.10.390.10">
    <property type="entry name" value="SAND domain-like"/>
    <property type="match status" value="1"/>
</dbReference>
<dbReference type="GO" id="GO:0046332">
    <property type="term" value="F:SMAD binding"/>
    <property type="evidence" value="ECO:0007669"/>
    <property type="project" value="InterPro"/>
</dbReference>
<dbReference type="GO" id="GO:0000981">
    <property type="term" value="F:DNA-binding transcription factor activity, RNA polymerase II-specific"/>
    <property type="evidence" value="ECO:0007669"/>
    <property type="project" value="TreeGrafter"/>
</dbReference>
<dbReference type="AlphaFoldDB" id="A0A0L8G3L7"/>
<dbReference type="InterPro" id="IPR023216">
    <property type="entry name" value="Tscrpt_reg_SKI_SnoN"/>
</dbReference>
<dbReference type="InterPro" id="IPR010919">
    <property type="entry name" value="SAND-like_dom_sf"/>
</dbReference>
<gene>
    <name evidence="3" type="ORF">OCBIM_22001535mg</name>
</gene>
<comment type="similarity">
    <text evidence="1">Belongs to the SKI family.</text>
</comment>
<dbReference type="PANTHER" id="PTHR10005:SF25">
    <property type="entry name" value="SNO ONCOGENE, ISOFORM B"/>
    <property type="match status" value="1"/>
</dbReference>
<name>A0A0L8G3L7_OCTBM</name>
<dbReference type="GO" id="GO:0030514">
    <property type="term" value="P:negative regulation of BMP signaling pathway"/>
    <property type="evidence" value="ECO:0007669"/>
    <property type="project" value="TreeGrafter"/>
</dbReference>
<dbReference type="STRING" id="37653.A0A0L8G3L7"/>
<proteinExistence type="inferred from homology"/>
<sequence length="127" mass="14964">MDEKALYLQLQVSLEVALKSVWVYHECFGKCKGIIQPDRYHTPDAECIYCTECHALFNPQQFVCHSHTPMENRICHWGFDSAHWRNYLMLAKDQENLEKCQDIIDQIKNKFDGCKTKRKQVSICLSH</sequence>
<evidence type="ECO:0000256" key="1">
    <source>
        <dbReference type="ARBA" id="ARBA00009513"/>
    </source>
</evidence>
<dbReference type="SUPFAM" id="SSF63763">
    <property type="entry name" value="SAND domain-like"/>
    <property type="match status" value="1"/>
</dbReference>
<organism evidence="3">
    <name type="scientific">Octopus bimaculoides</name>
    <name type="common">California two-spotted octopus</name>
    <dbReference type="NCBI Taxonomy" id="37653"/>
    <lineage>
        <taxon>Eukaryota</taxon>
        <taxon>Metazoa</taxon>
        <taxon>Spiralia</taxon>
        <taxon>Lophotrochozoa</taxon>
        <taxon>Mollusca</taxon>
        <taxon>Cephalopoda</taxon>
        <taxon>Coleoidea</taxon>
        <taxon>Octopodiformes</taxon>
        <taxon>Octopoda</taxon>
        <taxon>Incirrata</taxon>
        <taxon>Octopodidae</taxon>
        <taxon>Octopus</taxon>
    </lineage>
</organism>
<dbReference type="OrthoDB" id="3938623at2759"/>
<evidence type="ECO:0000259" key="2">
    <source>
        <dbReference type="SMART" id="SM01046"/>
    </source>
</evidence>
<dbReference type="InterPro" id="IPR014890">
    <property type="entry name" value="c-SKI_SMAD4-bd_dom"/>
</dbReference>
<dbReference type="Pfam" id="PF08782">
    <property type="entry name" value="c-SKI_SMAD_bind"/>
    <property type="match status" value="1"/>
</dbReference>
<accession>A0A0L8G3L7</accession>
<evidence type="ECO:0000313" key="3">
    <source>
        <dbReference type="EMBL" id="KOF71150.1"/>
    </source>
</evidence>
<dbReference type="GO" id="GO:0000978">
    <property type="term" value="F:RNA polymerase II cis-regulatory region sequence-specific DNA binding"/>
    <property type="evidence" value="ECO:0007669"/>
    <property type="project" value="TreeGrafter"/>
</dbReference>